<evidence type="ECO:0000256" key="8">
    <source>
        <dbReference type="SAM" id="Phobius"/>
    </source>
</evidence>
<keyword evidence="4 8" id="KW-0812">Transmembrane</keyword>
<keyword evidence="3" id="KW-0337">GPI-anchor biosynthesis</keyword>
<feature type="transmembrane region" description="Helical" evidence="8">
    <location>
        <begin position="138"/>
        <end position="156"/>
    </location>
</feature>
<feature type="transmembrane region" description="Helical" evidence="8">
    <location>
        <begin position="99"/>
        <end position="118"/>
    </location>
</feature>
<evidence type="ECO:0000256" key="3">
    <source>
        <dbReference type="ARBA" id="ARBA00022502"/>
    </source>
</evidence>
<comment type="caution">
    <text evidence="9">The sequence shown here is derived from an EMBL/GenBank/DDBJ whole genome shotgun (WGS) entry which is preliminary data.</text>
</comment>
<dbReference type="Proteomes" id="UP001648503">
    <property type="component" value="Unassembled WGS sequence"/>
</dbReference>
<protein>
    <recommendedName>
        <fullName evidence="11">Cation/H+ exchanger domain-containing protein</fullName>
    </recommendedName>
</protein>
<evidence type="ECO:0000256" key="1">
    <source>
        <dbReference type="ARBA" id="ARBA00004477"/>
    </source>
</evidence>
<dbReference type="InterPro" id="IPR009580">
    <property type="entry name" value="GPI_biosynthesis_protein_Pig-F"/>
</dbReference>
<gene>
    <name evidence="9" type="ORF">BASA50_005778</name>
</gene>
<name>A0ABQ8FBQ4_9FUNG</name>
<evidence type="ECO:0000313" key="10">
    <source>
        <dbReference type="Proteomes" id="UP001648503"/>
    </source>
</evidence>
<keyword evidence="7 8" id="KW-0472">Membrane</keyword>
<evidence type="ECO:0000256" key="5">
    <source>
        <dbReference type="ARBA" id="ARBA00022824"/>
    </source>
</evidence>
<dbReference type="EMBL" id="JAFCIX010000301">
    <property type="protein sequence ID" value="KAH6595478.1"/>
    <property type="molecule type" value="Genomic_DNA"/>
</dbReference>
<evidence type="ECO:0000256" key="2">
    <source>
        <dbReference type="ARBA" id="ARBA00004687"/>
    </source>
</evidence>
<feature type="transmembrane region" description="Helical" evidence="8">
    <location>
        <begin position="6"/>
        <end position="25"/>
    </location>
</feature>
<evidence type="ECO:0000256" key="4">
    <source>
        <dbReference type="ARBA" id="ARBA00022692"/>
    </source>
</evidence>
<organism evidence="9 10">
    <name type="scientific">Batrachochytrium salamandrivorans</name>
    <dbReference type="NCBI Taxonomy" id="1357716"/>
    <lineage>
        <taxon>Eukaryota</taxon>
        <taxon>Fungi</taxon>
        <taxon>Fungi incertae sedis</taxon>
        <taxon>Chytridiomycota</taxon>
        <taxon>Chytridiomycota incertae sedis</taxon>
        <taxon>Chytridiomycetes</taxon>
        <taxon>Rhizophydiales</taxon>
        <taxon>Rhizophydiales incertae sedis</taxon>
        <taxon>Batrachochytrium</taxon>
    </lineage>
</organism>
<evidence type="ECO:0000256" key="6">
    <source>
        <dbReference type="ARBA" id="ARBA00022989"/>
    </source>
</evidence>
<feature type="transmembrane region" description="Helical" evidence="8">
    <location>
        <begin position="73"/>
        <end position="92"/>
    </location>
</feature>
<comment type="subcellular location">
    <subcellularLocation>
        <location evidence="1">Endoplasmic reticulum membrane</location>
        <topology evidence="1">Multi-pass membrane protein</topology>
    </subcellularLocation>
</comment>
<evidence type="ECO:0008006" key="11">
    <source>
        <dbReference type="Google" id="ProtNLM"/>
    </source>
</evidence>
<keyword evidence="5" id="KW-0256">Endoplasmic reticulum</keyword>
<evidence type="ECO:0000256" key="7">
    <source>
        <dbReference type="ARBA" id="ARBA00023136"/>
    </source>
</evidence>
<keyword evidence="10" id="KW-1185">Reference proteome</keyword>
<sequence>MQSEAALTTVIALATLVGLPGVGLLEDPMQGMIPIVLVALLGRLTVLPLLASYTDQNNSHVWPSTVVQTSIGVLQNTLMFYILGVGFGAPLLIWIDKTLLASIYAAAMIDPSSAYTVFKLFSRKSQNVSLSSQDQHVFWRLVATMMGAWIAAVFFLHNDEICAIKVHVSVLVFPETCSPAPLPPSQYV</sequence>
<reference evidence="9 10" key="1">
    <citation type="submission" date="2021-02" db="EMBL/GenBank/DDBJ databases">
        <title>Variation within the Batrachochytrium salamandrivorans European outbreak.</title>
        <authorList>
            <person name="Kelly M."/>
            <person name="Pasmans F."/>
            <person name="Shea T.P."/>
            <person name="Munoz J.F."/>
            <person name="Carranza S."/>
            <person name="Cuomo C.A."/>
            <person name="Martel A."/>
        </authorList>
    </citation>
    <scope>NUCLEOTIDE SEQUENCE [LARGE SCALE GENOMIC DNA]</scope>
    <source>
        <strain evidence="9 10">AMFP18/2</strain>
    </source>
</reference>
<evidence type="ECO:0000313" key="9">
    <source>
        <dbReference type="EMBL" id="KAH6595478.1"/>
    </source>
</evidence>
<keyword evidence="6 8" id="KW-1133">Transmembrane helix</keyword>
<feature type="transmembrane region" description="Helical" evidence="8">
    <location>
        <begin position="32"/>
        <end position="53"/>
    </location>
</feature>
<accession>A0ABQ8FBQ4</accession>
<dbReference type="Pfam" id="PF06699">
    <property type="entry name" value="PIG-F"/>
    <property type="match status" value="1"/>
</dbReference>
<comment type="pathway">
    <text evidence="2">Glycolipid biosynthesis; glycosylphosphatidylinositol-anchor biosynthesis.</text>
</comment>
<proteinExistence type="predicted"/>